<evidence type="ECO:0008006" key="2">
    <source>
        <dbReference type="Google" id="ProtNLM"/>
    </source>
</evidence>
<organism evidence="1">
    <name type="scientific">marine metagenome</name>
    <dbReference type="NCBI Taxonomy" id="408172"/>
    <lineage>
        <taxon>unclassified sequences</taxon>
        <taxon>metagenomes</taxon>
        <taxon>ecological metagenomes</taxon>
    </lineage>
</organism>
<evidence type="ECO:0000313" key="1">
    <source>
        <dbReference type="EMBL" id="SVA55417.1"/>
    </source>
</evidence>
<feature type="non-terminal residue" evidence="1">
    <location>
        <position position="31"/>
    </location>
</feature>
<dbReference type="EMBL" id="UINC01012731">
    <property type="protein sequence ID" value="SVA55417.1"/>
    <property type="molecule type" value="Genomic_DNA"/>
</dbReference>
<accession>A0A381WU27</accession>
<name>A0A381WU27_9ZZZZ</name>
<dbReference type="AlphaFoldDB" id="A0A381WU27"/>
<sequence length="31" mass="3144">MAAGELCRFGVLTASDRASAGDYEDLSGPAI</sequence>
<protein>
    <recommendedName>
        <fullName evidence="2">Molybdopterin adenylyltransferase</fullName>
    </recommendedName>
</protein>
<gene>
    <name evidence="1" type="ORF">METZ01_LOCUS108271</name>
</gene>
<proteinExistence type="predicted"/>
<reference evidence="1" key="1">
    <citation type="submission" date="2018-05" db="EMBL/GenBank/DDBJ databases">
        <authorList>
            <person name="Lanie J.A."/>
            <person name="Ng W.-L."/>
            <person name="Kazmierczak K.M."/>
            <person name="Andrzejewski T.M."/>
            <person name="Davidsen T.M."/>
            <person name="Wayne K.J."/>
            <person name="Tettelin H."/>
            <person name="Glass J.I."/>
            <person name="Rusch D."/>
            <person name="Podicherti R."/>
            <person name="Tsui H.-C.T."/>
            <person name="Winkler M.E."/>
        </authorList>
    </citation>
    <scope>NUCLEOTIDE SEQUENCE</scope>
</reference>